<dbReference type="Pfam" id="PF00581">
    <property type="entry name" value="Rhodanese"/>
    <property type="match status" value="1"/>
</dbReference>
<dbReference type="InterPro" id="IPR036873">
    <property type="entry name" value="Rhodanese-like_dom_sf"/>
</dbReference>
<protein>
    <submittedName>
        <fullName evidence="3">Adenylyltransferase/sulfurtransferase MoeZ</fullName>
    </submittedName>
</protein>
<dbReference type="CDD" id="cd00757">
    <property type="entry name" value="ThiF_MoeB_HesA_family"/>
    <property type="match status" value="1"/>
</dbReference>
<dbReference type="PANTHER" id="PTHR10953:SF102">
    <property type="entry name" value="ADENYLYLTRANSFERASE AND SULFURTRANSFERASE MOCS3"/>
    <property type="match status" value="1"/>
</dbReference>
<feature type="domain" description="Rhodanese" evidence="2">
    <location>
        <begin position="329"/>
        <end position="417"/>
    </location>
</feature>
<dbReference type="SUPFAM" id="SSF69572">
    <property type="entry name" value="Activating enzymes of the ubiquitin-like proteins"/>
    <property type="match status" value="1"/>
</dbReference>
<gene>
    <name evidence="3" type="primary">moeZ</name>
    <name evidence="3" type="ORF">GCM10009750_00480</name>
</gene>
<organism evidence="3 4">
    <name type="scientific">Agromyces salentinus</name>
    <dbReference type="NCBI Taxonomy" id="269421"/>
    <lineage>
        <taxon>Bacteria</taxon>
        <taxon>Bacillati</taxon>
        <taxon>Actinomycetota</taxon>
        <taxon>Actinomycetes</taxon>
        <taxon>Micrococcales</taxon>
        <taxon>Microbacteriaceae</taxon>
        <taxon>Agromyces</taxon>
    </lineage>
</organism>
<dbReference type="EMBL" id="BAAANK010000001">
    <property type="protein sequence ID" value="GAA1822057.1"/>
    <property type="molecule type" value="Genomic_DNA"/>
</dbReference>
<dbReference type="Gene3D" id="3.40.250.10">
    <property type="entry name" value="Rhodanese-like domain"/>
    <property type="match status" value="1"/>
</dbReference>
<dbReference type="InterPro" id="IPR000594">
    <property type="entry name" value="ThiF_NAD_FAD-bd"/>
</dbReference>
<evidence type="ECO:0000313" key="3">
    <source>
        <dbReference type="EMBL" id="GAA1822057.1"/>
    </source>
</evidence>
<accession>A0ABP4YLR1</accession>
<dbReference type="GO" id="GO:0016779">
    <property type="term" value="F:nucleotidyltransferase activity"/>
    <property type="evidence" value="ECO:0007669"/>
    <property type="project" value="UniProtKB-KW"/>
</dbReference>
<dbReference type="SUPFAM" id="SSF52821">
    <property type="entry name" value="Rhodanese/Cell cycle control phosphatase"/>
    <property type="match status" value="1"/>
</dbReference>
<dbReference type="RefSeq" id="WP_157425637.1">
    <property type="nucleotide sequence ID" value="NZ_BAAANK010000001.1"/>
</dbReference>
<keyword evidence="4" id="KW-1185">Reference proteome</keyword>
<name>A0ABP4YLR1_9MICO</name>
<dbReference type="Gene3D" id="3.40.50.720">
    <property type="entry name" value="NAD(P)-binding Rossmann-like Domain"/>
    <property type="match status" value="1"/>
</dbReference>
<dbReference type="SMART" id="SM00450">
    <property type="entry name" value="RHOD"/>
    <property type="match status" value="1"/>
</dbReference>
<dbReference type="PANTHER" id="PTHR10953">
    <property type="entry name" value="UBIQUITIN-ACTIVATING ENZYME E1"/>
    <property type="match status" value="1"/>
</dbReference>
<reference evidence="4" key="1">
    <citation type="journal article" date="2019" name="Int. J. Syst. Evol. Microbiol.">
        <title>The Global Catalogue of Microorganisms (GCM) 10K type strain sequencing project: providing services to taxonomists for standard genome sequencing and annotation.</title>
        <authorList>
            <consortium name="The Broad Institute Genomics Platform"/>
            <consortium name="The Broad Institute Genome Sequencing Center for Infectious Disease"/>
            <person name="Wu L."/>
            <person name="Ma J."/>
        </authorList>
    </citation>
    <scope>NUCLEOTIDE SEQUENCE [LARGE SCALE GENOMIC DNA]</scope>
    <source>
        <strain evidence="4">JCM 14323</strain>
    </source>
</reference>
<keyword evidence="3" id="KW-0548">Nucleotidyltransferase</keyword>
<dbReference type="PROSITE" id="PS50206">
    <property type="entry name" value="RHODANESE_3"/>
    <property type="match status" value="1"/>
</dbReference>
<keyword evidence="3" id="KW-0808">Transferase</keyword>
<dbReference type="InterPro" id="IPR035985">
    <property type="entry name" value="Ubiquitin-activating_enz"/>
</dbReference>
<dbReference type="InterPro" id="IPR045886">
    <property type="entry name" value="ThiF/MoeB/HesA"/>
</dbReference>
<dbReference type="Proteomes" id="UP001501746">
    <property type="component" value="Unassembled WGS sequence"/>
</dbReference>
<comment type="caution">
    <text evidence="3">The sequence shown here is derived from an EMBL/GenBank/DDBJ whole genome shotgun (WGS) entry which is preliminary data.</text>
</comment>
<dbReference type="CDD" id="cd00158">
    <property type="entry name" value="RHOD"/>
    <property type="match status" value="1"/>
</dbReference>
<feature type="region of interest" description="Disordered" evidence="1">
    <location>
        <begin position="1"/>
        <end position="21"/>
    </location>
</feature>
<evidence type="ECO:0000256" key="1">
    <source>
        <dbReference type="SAM" id="MobiDB-lite"/>
    </source>
</evidence>
<evidence type="ECO:0000313" key="4">
    <source>
        <dbReference type="Proteomes" id="UP001501746"/>
    </source>
</evidence>
<evidence type="ECO:0000259" key="2">
    <source>
        <dbReference type="PROSITE" id="PS50206"/>
    </source>
</evidence>
<sequence>MDPVTSSATSTRPGPLVAPGPPLAAERVSRFSRQLMLPGFGEVAQRRLAAARVLVIGAGGLGSALVPSLAGSGVGTIGVVDDDIVELSNLHRQLSHGVADVGRPKVDSLADTVAAIDPACRVVRHRERLTSANIADLLADYDLLVDGSDNFPTRYLANDAAVLAGIPLVWGSILRYHGQVGLSWPAFGPTYRDLFPVPPSPDEVLSCEQGGVLPSICALVGALMTTEVVKVVTGVGEPLLGRVVTVDALSGRTREIAYEAVADAAEITSLIDYELFCGLAPTGPTAATQPTDGADSTDAASGASGPGAAGAASALRGVSAAEVLARVRAGEPLRLLDVREPAEAALRRIAGSSLLPLGDLAAGAEPAAGDAPLVVYCEQDLRSRRAARLLLERGHPDVVYLVGGIDRFASVAGDLVER</sequence>
<dbReference type="InterPro" id="IPR001763">
    <property type="entry name" value="Rhodanese-like_dom"/>
</dbReference>
<dbReference type="Pfam" id="PF00899">
    <property type="entry name" value="ThiF"/>
    <property type="match status" value="1"/>
</dbReference>
<feature type="compositionally biased region" description="Low complexity" evidence="1">
    <location>
        <begin position="286"/>
        <end position="303"/>
    </location>
</feature>
<proteinExistence type="predicted"/>
<feature type="compositionally biased region" description="Polar residues" evidence="1">
    <location>
        <begin position="1"/>
        <end position="12"/>
    </location>
</feature>
<feature type="region of interest" description="Disordered" evidence="1">
    <location>
        <begin position="286"/>
        <end position="305"/>
    </location>
</feature>